<organism evidence="7 8">
    <name type="scientific">Cryptosporidium ubiquitum</name>
    <dbReference type="NCBI Taxonomy" id="857276"/>
    <lineage>
        <taxon>Eukaryota</taxon>
        <taxon>Sar</taxon>
        <taxon>Alveolata</taxon>
        <taxon>Apicomplexa</taxon>
        <taxon>Conoidasida</taxon>
        <taxon>Coccidia</taxon>
        <taxon>Eucoccidiorida</taxon>
        <taxon>Eimeriorina</taxon>
        <taxon>Cryptosporidiidae</taxon>
        <taxon>Cryptosporidium</taxon>
    </lineage>
</organism>
<reference evidence="7 8" key="1">
    <citation type="submission" date="2016-10" db="EMBL/GenBank/DDBJ databases">
        <title>Reductive evolution of mitochondrial metabolism and differential evolution of invasion-related proteins in Cryptosporidium.</title>
        <authorList>
            <person name="Liu S."/>
            <person name="Roellig D.M."/>
            <person name="Guo Y."/>
            <person name="Li N."/>
            <person name="Frace M.A."/>
            <person name="Tang K."/>
            <person name="Zhang L."/>
            <person name="Feng Y."/>
            <person name="Xiao L."/>
        </authorList>
    </citation>
    <scope>NUCLEOTIDE SEQUENCE [LARGE SCALE GENOMIC DNA]</scope>
    <source>
        <strain evidence="7">39726</strain>
    </source>
</reference>
<dbReference type="Pfam" id="PF14497">
    <property type="entry name" value="GST_C_3"/>
    <property type="match status" value="1"/>
</dbReference>
<evidence type="ECO:0000256" key="3">
    <source>
        <dbReference type="PROSITE-ProRule" id="PRU00209"/>
    </source>
</evidence>
<evidence type="ECO:0000256" key="1">
    <source>
        <dbReference type="ARBA" id="ARBA00022555"/>
    </source>
</evidence>
<dbReference type="GO" id="GO:0004812">
    <property type="term" value="F:aminoacyl-tRNA ligase activity"/>
    <property type="evidence" value="ECO:0007669"/>
    <property type="project" value="UniProtKB-KW"/>
</dbReference>
<accession>A0A1J4MDZ7</accession>
<evidence type="ECO:0000256" key="4">
    <source>
        <dbReference type="SAM" id="MobiDB-lite"/>
    </source>
</evidence>
<evidence type="ECO:0000313" key="8">
    <source>
        <dbReference type="Proteomes" id="UP000186176"/>
    </source>
</evidence>
<proteinExistence type="predicted"/>
<dbReference type="InterPro" id="IPR010987">
    <property type="entry name" value="Glutathione-S-Trfase_C-like"/>
</dbReference>
<feature type="domain" description="GST C-terminal" evidence="5">
    <location>
        <begin position="52"/>
        <end position="188"/>
    </location>
</feature>
<dbReference type="Proteomes" id="UP000186176">
    <property type="component" value="Unassembled WGS sequence"/>
</dbReference>
<evidence type="ECO:0000259" key="5">
    <source>
        <dbReference type="PROSITE" id="PS50405"/>
    </source>
</evidence>
<comment type="caution">
    <text evidence="7">The sequence shown here is derived from an EMBL/GenBank/DDBJ whole genome shotgun (WGS) entry which is preliminary data.</text>
</comment>
<name>A0A1J4MDZ7_9CRYT</name>
<gene>
    <name evidence="7" type="ORF">cubi_01548</name>
</gene>
<dbReference type="EMBL" id="LRBP01000025">
    <property type="protein sequence ID" value="OII72215.1"/>
    <property type="molecule type" value="Genomic_DNA"/>
</dbReference>
<keyword evidence="2 3" id="KW-0694">RNA-binding</keyword>
<evidence type="ECO:0000313" key="7">
    <source>
        <dbReference type="EMBL" id="OII72215.1"/>
    </source>
</evidence>
<dbReference type="InterPro" id="IPR051270">
    <property type="entry name" value="Tyrosine-tRNA_ligase_regulator"/>
</dbReference>
<dbReference type="PANTHER" id="PTHR11586:SF33">
    <property type="entry name" value="AMINOACYL TRNA SYNTHASE COMPLEX-INTERACTING MULTIFUNCTIONAL PROTEIN 1"/>
    <property type="match status" value="1"/>
</dbReference>
<feature type="domain" description="TRNA-binding" evidence="6">
    <location>
        <begin position="221"/>
        <end position="337"/>
    </location>
</feature>
<evidence type="ECO:0000259" key="6">
    <source>
        <dbReference type="PROSITE" id="PS50886"/>
    </source>
</evidence>
<dbReference type="VEuPathDB" id="CryptoDB:cubi_01548"/>
<dbReference type="AlphaFoldDB" id="A0A1J4MDZ7"/>
<dbReference type="GO" id="GO:0000049">
    <property type="term" value="F:tRNA binding"/>
    <property type="evidence" value="ECO:0007669"/>
    <property type="project" value="UniProtKB-UniRule"/>
</dbReference>
<dbReference type="InterPro" id="IPR036282">
    <property type="entry name" value="Glutathione-S-Trfase_C_sf"/>
</dbReference>
<feature type="region of interest" description="Disordered" evidence="4">
    <location>
        <begin position="197"/>
        <end position="221"/>
    </location>
</feature>
<dbReference type="OrthoDB" id="19141at2759"/>
<dbReference type="PROSITE" id="PS50405">
    <property type="entry name" value="GST_CTER"/>
    <property type="match status" value="1"/>
</dbReference>
<keyword evidence="8" id="KW-1185">Reference proteome</keyword>
<dbReference type="CDD" id="cd02799">
    <property type="entry name" value="tRNA_bind_EMAP-II_like"/>
    <property type="match status" value="1"/>
</dbReference>
<dbReference type="InterPro" id="IPR002547">
    <property type="entry name" value="tRNA-bd_dom"/>
</dbReference>
<dbReference type="Gene3D" id="2.40.50.140">
    <property type="entry name" value="Nucleic acid-binding proteins"/>
    <property type="match status" value="1"/>
</dbReference>
<sequence>MGILIKYSKTTNIGKAIALVINYLLKQNTELKIEESIIDGDINESNSKIVLIKDKENCNDQLENIVDILIHLGSLGKNLLGKDSSLVNESKEILQKLVEINFKFSKGPEMSEFNEKIKGKSFFLGRSLTIVDLVIYISLYSYFESLKNEGQDYVPEYPNLSTFFEQIQIVTQIRQSCPENIIYLDLPFFKKKLVKKEKKNTGDNGNNNNNNNKQEERPLDDPTRIALRVGRILSVERHPTADKLYLEKIDVGEEEPRTILSGLVGIYDLTQKINQLVVIVSNLKPRAMRGITSNGMLLCASSALSEESSNNNQEESPKRFCEPVSVPKDAKVGELIFYNDFKGEPDTVLNTKTGKDPFVAVQPHYNVSGELICRFKESTMMTSAGPIFVENKSLAHGSLS</sequence>
<dbReference type="InterPro" id="IPR004046">
    <property type="entry name" value="GST_C"/>
</dbReference>
<dbReference type="GeneID" id="39978339"/>
<dbReference type="PANTHER" id="PTHR11586">
    <property type="entry name" value="TRNA-AMINOACYLATION COFACTOR ARC1 FAMILY MEMBER"/>
    <property type="match status" value="1"/>
</dbReference>
<protein>
    <submittedName>
        <fullName evidence="7">Tyrosyl-tRNA synthetase</fullName>
    </submittedName>
</protein>
<dbReference type="InterPro" id="IPR012340">
    <property type="entry name" value="NA-bd_OB-fold"/>
</dbReference>
<keyword evidence="1 3" id="KW-0820">tRNA-binding</keyword>
<dbReference type="SUPFAM" id="SSF47616">
    <property type="entry name" value="GST C-terminal domain-like"/>
    <property type="match status" value="1"/>
</dbReference>
<dbReference type="PROSITE" id="PS50886">
    <property type="entry name" value="TRBD"/>
    <property type="match status" value="1"/>
</dbReference>
<dbReference type="SUPFAM" id="SSF50249">
    <property type="entry name" value="Nucleic acid-binding proteins"/>
    <property type="match status" value="1"/>
</dbReference>
<dbReference type="RefSeq" id="XP_028873787.1">
    <property type="nucleotide sequence ID" value="XM_029018560.1"/>
</dbReference>
<feature type="compositionally biased region" description="Low complexity" evidence="4">
    <location>
        <begin position="202"/>
        <end position="212"/>
    </location>
</feature>
<dbReference type="Pfam" id="PF01588">
    <property type="entry name" value="tRNA_bind"/>
    <property type="match status" value="1"/>
</dbReference>
<evidence type="ECO:0000256" key="2">
    <source>
        <dbReference type="ARBA" id="ARBA00022884"/>
    </source>
</evidence>
<keyword evidence="7" id="KW-0436">Ligase</keyword>
<keyword evidence="7" id="KW-0030">Aminoacyl-tRNA synthetase</keyword>
<dbReference type="Gene3D" id="1.20.1050.10">
    <property type="match status" value="1"/>
</dbReference>